<dbReference type="PANTHER" id="PTHR45947:SF3">
    <property type="entry name" value="SULFOQUINOVOSYL TRANSFERASE SQD2"/>
    <property type="match status" value="1"/>
</dbReference>
<dbReference type="EMBL" id="LCFD01000002">
    <property type="protein sequence ID" value="KKS87444.1"/>
    <property type="molecule type" value="Genomic_DNA"/>
</dbReference>
<accession>A0A0G1CPF6</accession>
<organism evidence="3 4">
    <name type="scientific">Candidatus Gottesmanbacteria bacterium GW2011_GWB1_43_11</name>
    <dbReference type="NCBI Taxonomy" id="1618446"/>
    <lineage>
        <taxon>Bacteria</taxon>
        <taxon>Candidatus Gottesmaniibacteriota</taxon>
    </lineage>
</organism>
<dbReference type="Pfam" id="PF00534">
    <property type="entry name" value="Glycos_transf_1"/>
    <property type="match status" value="1"/>
</dbReference>
<dbReference type="CDD" id="cd03801">
    <property type="entry name" value="GT4_PimA-like"/>
    <property type="match status" value="1"/>
</dbReference>
<dbReference type="Gene3D" id="3.40.50.2000">
    <property type="entry name" value="Glycogen Phosphorylase B"/>
    <property type="match status" value="2"/>
</dbReference>
<dbReference type="AlphaFoldDB" id="A0A0G1CPF6"/>
<dbReference type="GO" id="GO:0016757">
    <property type="term" value="F:glycosyltransferase activity"/>
    <property type="evidence" value="ECO:0007669"/>
    <property type="project" value="InterPro"/>
</dbReference>
<comment type="caution">
    <text evidence="3">The sequence shown here is derived from an EMBL/GenBank/DDBJ whole genome shotgun (WGS) entry which is preliminary data.</text>
</comment>
<gene>
    <name evidence="3" type="ORF">UV61_C0002G0165</name>
</gene>
<name>A0A0G1CPF6_9BACT</name>
<evidence type="ECO:0000313" key="4">
    <source>
        <dbReference type="Proteomes" id="UP000034050"/>
    </source>
</evidence>
<dbReference type="InterPro" id="IPR001296">
    <property type="entry name" value="Glyco_trans_1"/>
</dbReference>
<proteinExistence type="predicted"/>
<dbReference type="PANTHER" id="PTHR45947">
    <property type="entry name" value="SULFOQUINOVOSYL TRANSFERASE SQD2"/>
    <property type="match status" value="1"/>
</dbReference>
<feature type="domain" description="Glycosyl transferase family 1" evidence="1">
    <location>
        <begin position="232"/>
        <end position="377"/>
    </location>
</feature>
<dbReference type="Proteomes" id="UP000034050">
    <property type="component" value="Unassembled WGS sequence"/>
</dbReference>
<dbReference type="STRING" id="1618446.UV61_C0002G0165"/>
<evidence type="ECO:0000259" key="2">
    <source>
        <dbReference type="Pfam" id="PF13439"/>
    </source>
</evidence>
<evidence type="ECO:0000259" key="1">
    <source>
        <dbReference type="Pfam" id="PF00534"/>
    </source>
</evidence>
<feature type="domain" description="Glycosyltransferase subfamily 4-like N-terminal" evidence="2">
    <location>
        <begin position="12"/>
        <end position="224"/>
    </location>
</feature>
<protein>
    <submittedName>
        <fullName evidence="3">Glycosyl transferase group 1</fullName>
    </submittedName>
</protein>
<dbReference type="SUPFAM" id="SSF53756">
    <property type="entry name" value="UDP-Glycosyltransferase/glycogen phosphorylase"/>
    <property type="match status" value="1"/>
</dbReference>
<dbReference type="Pfam" id="PF13439">
    <property type="entry name" value="Glyco_transf_4"/>
    <property type="match status" value="1"/>
</dbReference>
<dbReference type="InterPro" id="IPR050194">
    <property type="entry name" value="Glycosyltransferase_grp1"/>
</dbReference>
<evidence type="ECO:0000313" key="3">
    <source>
        <dbReference type="EMBL" id="KKS87444.1"/>
    </source>
</evidence>
<reference evidence="3 4" key="1">
    <citation type="journal article" date="2015" name="Nature">
        <title>rRNA introns, odd ribosomes, and small enigmatic genomes across a large radiation of phyla.</title>
        <authorList>
            <person name="Brown C.T."/>
            <person name="Hug L.A."/>
            <person name="Thomas B.C."/>
            <person name="Sharon I."/>
            <person name="Castelle C.J."/>
            <person name="Singh A."/>
            <person name="Wilkins M.J."/>
            <person name="Williams K.H."/>
            <person name="Banfield J.F."/>
        </authorList>
    </citation>
    <scope>NUCLEOTIDE SEQUENCE [LARGE SCALE GENOMIC DNA]</scope>
</reference>
<dbReference type="InterPro" id="IPR028098">
    <property type="entry name" value="Glyco_trans_4-like_N"/>
</dbReference>
<keyword evidence="3" id="KW-0808">Transferase</keyword>
<sequence>MLAEYFHPFAHGGSEWSVYYLAQALIQQGHKVIVLSPNYGTKTREVWEGLTISRFWFPLKIDPQQPKSLSPFWINNLLFFGLVVINIIRLLKTEEIDVIHVQSKSMLPGAILVKWLTGTPVVVTLRDYFLLCPYGACLTKDRNYRSCDVKYLLTKELPEYYKDYVINPIWWKKAFHFMAAVNARITSFVLRWFLKFADRVICISLKEQLIFEQNGITNTRMIYNLFSEPKAASRRTNEQNILFVGRLTPGKGFDLFLEACRGLTSEKTLRIQIIGDGFLKNLMTSQKDKHRQIILLGQIPHAQTLEYLAQAQVVVVPSRWEEPFGRTALEALMLGVPVVVTNRGGLPEIVTDQRTGYIVEPTISDLKRAIGLALKHNGVLRKQILVDMPKLSHIFYTRPLLQHVSLYKELCYPKSNQ</sequence>